<dbReference type="EMBL" id="PGCI01000127">
    <property type="protein sequence ID" value="PLW38505.1"/>
    <property type="molecule type" value="Genomic_DNA"/>
</dbReference>
<dbReference type="Proteomes" id="UP000235392">
    <property type="component" value="Unassembled WGS sequence"/>
</dbReference>
<evidence type="ECO:0000313" key="2">
    <source>
        <dbReference type="Proteomes" id="UP000235392"/>
    </source>
</evidence>
<evidence type="ECO:0000313" key="1">
    <source>
        <dbReference type="EMBL" id="PLW38505.1"/>
    </source>
</evidence>
<comment type="caution">
    <text evidence="1">The sequence shown here is derived from an EMBL/GenBank/DDBJ whole genome shotgun (WGS) entry which is preliminary data.</text>
</comment>
<name>A0A2N5UL77_9BASI</name>
<protein>
    <submittedName>
        <fullName evidence="1">Uncharacterized protein</fullName>
    </submittedName>
</protein>
<gene>
    <name evidence="1" type="ORF">PCASD_13766</name>
</gene>
<sequence length="109" mass="11970">MIATQKASIVQGQAYREANSLRMARIEEAILLLSMKTEPSPPPSREPTGQIDLQKFKTSNGPTFSGPFHAIEPFLNWVKALEILFLTKGVTHNTTGSQLLAASYGRQTP</sequence>
<accession>A0A2N5UL77</accession>
<dbReference type="AlphaFoldDB" id="A0A2N5UL77"/>
<proteinExistence type="predicted"/>
<organism evidence="1 2">
    <name type="scientific">Puccinia coronata f. sp. avenae</name>
    <dbReference type="NCBI Taxonomy" id="200324"/>
    <lineage>
        <taxon>Eukaryota</taxon>
        <taxon>Fungi</taxon>
        <taxon>Dikarya</taxon>
        <taxon>Basidiomycota</taxon>
        <taxon>Pucciniomycotina</taxon>
        <taxon>Pucciniomycetes</taxon>
        <taxon>Pucciniales</taxon>
        <taxon>Pucciniaceae</taxon>
        <taxon>Puccinia</taxon>
    </lineage>
</organism>
<reference evidence="1 2" key="1">
    <citation type="submission" date="2017-11" db="EMBL/GenBank/DDBJ databases">
        <title>De novo assembly and phasing of dikaryotic genomes from two isolates of Puccinia coronata f. sp. avenae, the causal agent of oat crown rust.</title>
        <authorList>
            <person name="Miller M.E."/>
            <person name="Zhang Y."/>
            <person name="Omidvar V."/>
            <person name="Sperschneider J."/>
            <person name="Schwessinger B."/>
            <person name="Raley C."/>
            <person name="Palmer J.M."/>
            <person name="Garnica D."/>
            <person name="Upadhyaya N."/>
            <person name="Rathjen J."/>
            <person name="Taylor J.M."/>
            <person name="Park R.F."/>
            <person name="Dodds P.N."/>
            <person name="Hirsch C.D."/>
            <person name="Kianian S.F."/>
            <person name="Figueroa M."/>
        </authorList>
    </citation>
    <scope>NUCLEOTIDE SEQUENCE [LARGE SCALE GENOMIC DNA]</scope>
    <source>
        <strain evidence="1">12SD80</strain>
    </source>
</reference>